<protein>
    <recommendedName>
        <fullName evidence="3">PGAP1 family protein</fullName>
    </recommendedName>
</protein>
<dbReference type="InterPro" id="IPR029058">
    <property type="entry name" value="AB_hydrolase_fold"/>
</dbReference>
<dbReference type="Pfam" id="PF02450">
    <property type="entry name" value="LCAT"/>
    <property type="match status" value="1"/>
</dbReference>
<reference evidence="1 2" key="1">
    <citation type="journal article" date="2016" name="Nat. Commun.">
        <title>Thousands of microbial genomes shed light on interconnected biogeochemical processes in an aquifer system.</title>
        <authorList>
            <person name="Anantharaman K."/>
            <person name="Brown C.T."/>
            <person name="Hug L.A."/>
            <person name="Sharon I."/>
            <person name="Castelle C.J."/>
            <person name="Probst A.J."/>
            <person name="Thomas B.C."/>
            <person name="Singh A."/>
            <person name="Wilkins M.J."/>
            <person name="Karaoz U."/>
            <person name="Brodie E.L."/>
            <person name="Williams K.H."/>
            <person name="Hubbard S.S."/>
            <person name="Banfield J.F."/>
        </authorList>
    </citation>
    <scope>NUCLEOTIDE SEQUENCE [LARGE SCALE GENOMIC DNA]</scope>
</reference>
<evidence type="ECO:0000313" key="2">
    <source>
        <dbReference type="Proteomes" id="UP000176376"/>
    </source>
</evidence>
<evidence type="ECO:0000313" key="1">
    <source>
        <dbReference type="EMBL" id="OGK56309.1"/>
    </source>
</evidence>
<dbReference type="STRING" id="1802074.A3J15_00085"/>
<dbReference type="InterPro" id="IPR003386">
    <property type="entry name" value="LACT/PDAT_acylTrfase"/>
</dbReference>
<comment type="caution">
    <text evidence="1">The sequence shown here is derived from an EMBL/GenBank/DDBJ whole genome shotgun (WGS) entry which is preliminary data.</text>
</comment>
<dbReference type="GO" id="GO:0006629">
    <property type="term" value="P:lipid metabolic process"/>
    <property type="evidence" value="ECO:0007669"/>
    <property type="project" value="InterPro"/>
</dbReference>
<dbReference type="AlphaFoldDB" id="A0A1F7JL08"/>
<proteinExistence type="predicted"/>
<organism evidence="1 2">
    <name type="scientific">Candidatus Roizmanbacteria bacterium RIFCSPLOWO2_02_FULL_38_10</name>
    <dbReference type="NCBI Taxonomy" id="1802074"/>
    <lineage>
        <taxon>Bacteria</taxon>
        <taxon>Candidatus Roizmaniibacteriota</taxon>
    </lineage>
</organism>
<sequence length="815" mass="92679">MKRLRLVSFLIIFFIFNIAFCIQTQAQELIPFKSNSWELYQNAGQIEFIEDQEIKMTSSNYANSTSFALHDFTNSVDSNYEFLFGINYPNITPFGVGFILGNLHPDNQRSITQPYDLSEIVFFQIWQDTTNKFHFRICPDLYNDSLCKVNPTVLSTLDSRNRIINTITSDLIHFRLKKVNNVVTIYIKNISRNAPEDKLTEFTSTRIPKYILLGNYNKTETSVNFSNITLTRISSTPPSSKLILLPGLFGSWNRNAIISNVPAEWDQWQLNPVVHDYDGIINSLKNIGKVENQDFFVFPYDWRKSVVDSATDLNSFITAKVPDSNTKVNLVGHSLGGLVSRTYGQKNNSAKIDKLLTVGSPHSGAAETYKAVAGGDIGSTNGFDWLSKQVILKLYKHNYETDRQTIVSMVPSLLDLLPTYNYLKQKDGSFIPYSGMQVKNNTFIDLNLSFPNLFNQLHTIYGEKGDTTFGYTINARSLKDKLLGAYPDGRPQQTLYDIGDAVIVSNSARAGNNQYLLPNLDHGEIIRTKPGIKKIFDILGLPYSDSQIVEGQASDIKPASLYLLLSSFKKKAKIRYNDQEFTDQDGNLLIPAAKSGHYRLEIIGEGKDPYSLYLLQTANNQEFWESISLKDNRIFEFDFNSQKIKPFLLTQNQPMIVFDDFLDDLYKLSQENSKISAIYKKTLDAKKAYLKHDQSLLKSQLDQIHQNLLSQIGRLSTDKYNRYFEIINKFENLYQSVLTKNIDSLCGVSSCLFDINKIKKMFTNCEKSKKTALLCQEAEAKMNLLTQIDTRSSPLLVQIMNKSIEQLLKLAGSKI</sequence>
<accession>A0A1F7JL08</accession>
<gene>
    <name evidence="1" type="ORF">A3J15_00085</name>
</gene>
<dbReference type="Proteomes" id="UP000176376">
    <property type="component" value="Unassembled WGS sequence"/>
</dbReference>
<dbReference type="Gene3D" id="3.40.50.1820">
    <property type="entry name" value="alpha/beta hydrolase"/>
    <property type="match status" value="1"/>
</dbReference>
<dbReference type="PANTHER" id="PTHR11440">
    <property type="entry name" value="LECITHIN-CHOLESTEROL ACYLTRANSFERASE-RELATED"/>
    <property type="match status" value="1"/>
</dbReference>
<evidence type="ECO:0008006" key="3">
    <source>
        <dbReference type="Google" id="ProtNLM"/>
    </source>
</evidence>
<dbReference type="GO" id="GO:0008374">
    <property type="term" value="F:O-acyltransferase activity"/>
    <property type="evidence" value="ECO:0007669"/>
    <property type="project" value="InterPro"/>
</dbReference>
<dbReference type="EMBL" id="MGAY01000042">
    <property type="protein sequence ID" value="OGK56309.1"/>
    <property type="molecule type" value="Genomic_DNA"/>
</dbReference>
<dbReference type="SUPFAM" id="SSF53474">
    <property type="entry name" value="alpha/beta-Hydrolases"/>
    <property type="match status" value="1"/>
</dbReference>
<name>A0A1F7JL08_9BACT</name>